<accession>A0A923MNK1</accession>
<keyword evidence="3" id="KW-0548">Nucleotidyltransferase</keyword>
<evidence type="ECO:0000313" key="3">
    <source>
        <dbReference type="EMBL" id="MBC5782310.1"/>
    </source>
</evidence>
<feature type="region of interest" description="Disordered" evidence="2">
    <location>
        <begin position="1246"/>
        <end position="1268"/>
    </location>
</feature>
<dbReference type="EMBL" id="JACORT010000001">
    <property type="protein sequence ID" value="MBC5782310.1"/>
    <property type="molecule type" value="Genomic_DNA"/>
</dbReference>
<comment type="similarity">
    <text evidence="1">Belongs to the bacterial reverse transcriptase family.</text>
</comment>
<evidence type="ECO:0000313" key="4">
    <source>
        <dbReference type="Proteomes" id="UP000608513"/>
    </source>
</evidence>
<dbReference type="GO" id="GO:0003964">
    <property type="term" value="F:RNA-directed DNA polymerase activity"/>
    <property type="evidence" value="ECO:0007669"/>
    <property type="project" value="UniProtKB-KW"/>
</dbReference>
<keyword evidence="4" id="KW-1185">Reference proteome</keyword>
<name>A0A923MNK1_9BURK</name>
<reference evidence="3" key="1">
    <citation type="submission" date="2020-08" db="EMBL/GenBank/DDBJ databases">
        <title>Ramlibacter sp. USB13 16S ribosomal RNA gene genome sequencing and assembly.</title>
        <authorList>
            <person name="Kang M."/>
        </authorList>
    </citation>
    <scope>NUCLEOTIDE SEQUENCE</scope>
    <source>
        <strain evidence="3">USB13</strain>
    </source>
</reference>
<comment type="caution">
    <text evidence="3">The sequence shown here is derived from an EMBL/GenBank/DDBJ whole genome shotgun (WGS) entry which is preliminary data.</text>
</comment>
<proteinExistence type="inferred from homology"/>
<evidence type="ECO:0000256" key="2">
    <source>
        <dbReference type="SAM" id="MobiDB-lite"/>
    </source>
</evidence>
<keyword evidence="3" id="KW-0808">Transferase</keyword>
<dbReference type="PANTHER" id="PTHR34047:SF8">
    <property type="entry name" value="PROTEIN YKFC"/>
    <property type="match status" value="1"/>
</dbReference>
<keyword evidence="3" id="KW-0695">RNA-directed DNA polymerase</keyword>
<dbReference type="InterPro" id="IPR051083">
    <property type="entry name" value="GrpII_Intron_Splice-Mob/Def"/>
</dbReference>
<gene>
    <name evidence="3" type="ORF">H8N03_05095</name>
</gene>
<dbReference type="Proteomes" id="UP000608513">
    <property type="component" value="Unassembled WGS sequence"/>
</dbReference>
<protein>
    <submittedName>
        <fullName evidence="3">RNA-directed DNA polymerase</fullName>
    </submittedName>
</protein>
<dbReference type="PANTHER" id="PTHR34047">
    <property type="entry name" value="NUCLEAR INTRON MATURASE 1, MITOCHONDRIAL-RELATED"/>
    <property type="match status" value="1"/>
</dbReference>
<sequence>MALVKKKYDRLAPRRTYLGDPAVLAQAWKKAHSYIRRHNWYADTLELDYSGVCLDALLETWSRSITSGEYRTAKAKLVPAPKSEIWGFSDEFNSGWAPLNAKAGELPVLRPLAHLGIREQTVATAVMLCLADCIESAQGDTATRAEDAAGRGVFSYGNRLFCGWAAQGRLAQFAWGNSDVYSRYFQDYQRYIDRPLKIAQQIPEDADEVVYVAKLDITAFFDNIDLSRLISVLRSEYRAFSSKYPQYQAATNQFWEAARKALTFQWSSGDRKLGVLFQNKELPGGLPQGLVPSGFFANAYLLDFDRAMGRSIGREVQMEGMTFTLHDYCRYVDDLRLVVAVRGGKDEAGVQEALAQWVDRRLGAHTSVDADDRVRLRINGKKTEVERFSAIGKKSSTAARMAGLQQQLSGPFDLSTLQQTEAGLSGLLSLAELSLKEQMLPEINTRSPQLAAVARTTLEVRDDTLTRFSAFRLVKSLRLRRGLTDLMEPEGQATARQSLLFDFEAAARRLISAWALNPSLVQVLRYALDLYPSPDLLQPVSDALVAKLGDDAATEYERRVVFYVLAELFKAGATETGKNAYADTDLGVGDVVGYRLALADLAQACLQMVDLPWYVQQQASLLLASVGHALHDLPASPELKLHILLHDFLRKRYDSDSDPQTAIVVSLVGHQLRGDDAHYLAWFKQFSARSARSEVGSALRIIGEVSPGLFQSLAAGKRRVPLAVTGAMPVHLVEYARSRAERVDEPLPNGTWLPFSAVVVHPSSPFAQENALLRLAFALTASSHIRKAKAHVLTPVNIRLRSGDWGSLNDPRTSELEVVLRVDVADEDPVYATPSWCDEEDAWMYALGRLLRSAATGEPDFTARRWLLAGVESWYQGITSTWQKRRIGLLNTGNALRGSEFALTPWISELLLRLLRWPGIAQRTPRLVGEFTTFEQLHSIVKDRLQSQLAIYGRSSGVPIYRYPVIWPLAGKEFLRVAVVQGLMPQHDDFLPGLSAFDAPSYRGRHRSHTASLLHLASRHLATRDQVLEKCEAKPYVDLVLFPELSVHVGDQDLMRAFSDSTGAMLFYGVLGALAPTSGKPTNIGRWLIPQRDSGRRSWIEVDQGKWHLTPEEKTLGFVPWRPYQVIIELQSADLEPIYRISGSICYDATDLCMAADLRDQSHMYVVSAMNKDIKTFDSMVSALRYHMYQHVLVANIGEFGGSTAQAPYDLEHRRLIAHSHGGQQISVSLFDVRINDFGPKLEATQTSGAAAGKMTRIGKTPPAGLRR</sequence>
<dbReference type="AlphaFoldDB" id="A0A923MNK1"/>
<organism evidence="3 4">
    <name type="scientific">Ramlibacter cellulosilyticus</name>
    <dbReference type="NCBI Taxonomy" id="2764187"/>
    <lineage>
        <taxon>Bacteria</taxon>
        <taxon>Pseudomonadati</taxon>
        <taxon>Pseudomonadota</taxon>
        <taxon>Betaproteobacteria</taxon>
        <taxon>Burkholderiales</taxon>
        <taxon>Comamonadaceae</taxon>
        <taxon>Ramlibacter</taxon>
    </lineage>
</organism>
<dbReference type="CDD" id="cd01646">
    <property type="entry name" value="RT_Bac_retron_I"/>
    <property type="match status" value="1"/>
</dbReference>
<evidence type="ECO:0000256" key="1">
    <source>
        <dbReference type="ARBA" id="ARBA00034120"/>
    </source>
</evidence>
<dbReference type="RefSeq" id="WP_187075012.1">
    <property type="nucleotide sequence ID" value="NZ_JACORT010000001.1"/>
</dbReference>